<dbReference type="RefSeq" id="WP_145242516.1">
    <property type="nucleotide sequence ID" value="NZ_VNFF01000032.1"/>
</dbReference>
<gene>
    <name evidence="1" type="ORF">FQP85_21690</name>
</gene>
<evidence type="ECO:0000313" key="1">
    <source>
        <dbReference type="EMBL" id="TVU79991.1"/>
    </source>
</evidence>
<sequence length="282" mass="32606">MKKLNVGSTLLNKIFKSKKSTLVSKILELGKTIEDPERMFSFSGMREDLSELLDSSQTNEEKLYANYYLSMIYSKSYDYESEIISHSTIALELNATLKKLNQEQVFSLNHRLYEAYSEFNEHQNALEYLQAAIANANHRTQNEVSNLIALKAACFHEVGRYKEALQLNKEILSNPDLEEIKHLILNNLANNSYELGLMEDAEHYLKEMSKTDCGYPEDTFINKFNSIFQLAVLKFELGEIEKSTNLFQQRLKLAIGYGDCDYIEEAEIDIQQLYEKQLSQQN</sequence>
<keyword evidence="2" id="KW-1185">Reference proteome</keyword>
<dbReference type="SUPFAM" id="SSF48452">
    <property type="entry name" value="TPR-like"/>
    <property type="match status" value="1"/>
</dbReference>
<dbReference type="Gene3D" id="1.25.40.10">
    <property type="entry name" value="Tetratricopeptide repeat domain"/>
    <property type="match status" value="1"/>
</dbReference>
<comment type="caution">
    <text evidence="1">The sequence shown here is derived from an EMBL/GenBank/DDBJ whole genome shotgun (WGS) entry which is preliminary data.</text>
</comment>
<dbReference type="InterPro" id="IPR011990">
    <property type="entry name" value="TPR-like_helical_dom_sf"/>
</dbReference>
<evidence type="ECO:0000313" key="2">
    <source>
        <dbReference type="Proteomes" id="UP000317938"/>
    </source>
</evidence>
<proteinExistence type="predicted"/>
<accession>A0ABY3F802</accession>
<reference evidence="1 2" key="1">
    <citation type="submission" date="2019-07" db="EMBL/GenBank/DDBJ databases">
        <title>Diversity of Bacteria from Kongsfjorden, Arctic.</title>
        <authorList>
            <person name="Yu Y."/>
        </authorList>
    </citation>
    <scope>NUCLEOTIDE SEQUENCE [LARGE SCALE GENOMIC DNA]</scope>
    <source>
        <strain evidence="1 2">SM1927</strain>
    </source>
</reference>
<dbReference type="EMBL" id="VNFF01000032">
    <property type="protein sequence ID" value="TVU79991.1"/>
    <property type="molecule type" value="Genomic_DNA"/>
</dbReference>
<organism evidence="1 2">
    <name type="scientific">Pseudoalteromonas neustonica</name>
    <dbReference type="NCBI Taxonomy" id="1840331"/>
    <lineage>
        <taxon>Bacteria</taxon>
        <taxon>Pseudomonadati</taxon>
        <taxon>Pseudomonadota</taxon>
        <taxon>Gammaproteobacteria</taxon>
        <taxon>Alteromonadales</taxon>
        <taxon>Pseudoalteromonadaceae</taxon>
        <taxon>Pseudoalteromonas</taxon>
    </lineage>
</organism>
<name>A0ABY3F802_9GAMM</name>
<evidence type="ECO:0008006" key="3">
    <source>
        <dbReference type="Google" id="ProtNLM"/>
    </source>
</evidence>
<dbReference type="Proteomes" id="UP000317938">
    <property type="component" value="Unassembled WGS sequence"/>
</dbReference>
<protein>
    <recommendedName>
        <fullName evidence="3">Tetratricopeptide repeat protein</fullName>
    </recommendedName>
</protein>